<dbReference type="InterPro" id="IPR010259">
    <property type="entry name" value="S8pro/Inhibitor_I9"/>
</dbReference>
<feature type="active site" description="Charge relay system" evidence="9 10">
    <location>
        <position position="142"/>
    </location>
</feature>
<comment type="subcellular location">
    <subcellularLocation>
        <location evidence="1">Secreted</location>
    </subcellularLocation>
</comment>
<comment type="caution">
    <text evidence="14">The sequence shown here is derived from an EMBL/GenBank/DDBJ whole genome shotgun (WGS) entry which is preliminary data.</text>
</comment>
<feature type="domain" description="Subtilisin-like protease fibronectin type-III" evidence="13">
    <location>
        <begin position="642"/>
        <end position="743"/>
    </location>
</feature>
<dbReference type="STRING" id="337451.A0A3S3N501"/>
<dbReference type="Gene3D" id="3.40.50.200">
    <property type="entry name" value="Peptidase S8/S53 domain"/>
    <property type="match status" value="1"/>
</dbReference>
<dbReference type="FunFam" id="3.30.70.80:FF:000003">
    <property type="entry name" value="Subtilisin-like protease SBT1.9"/>
    <property type="match status" value="1"/>
</dbReference>
<dbReference type="Gene3D" id="2.60.40.2310">
    <property type="match status" value="1"/>
</dbReference>
<keyword evidence="15" id="KW-1185">Reference proteome</keyword>
<evidence type="ECO:0000256" key="9">
    <source>
        <dbReference type="PIRSR" id="PIRSR615500-1"/>
    </source>
</evidence>
<evidence type="ECO:0000256" key="5">
    <source>
        <dbReference type="ARBA" id="ARBA00022729"/>
    </source>
</evidence>
<evidence type="ECO:0000313" key="14">
    <source>
        <dbReference type="EMBL" id="RWR85490.1"/>
    </source>
</evidence>
<evidence type="ECO:0000256" key="8">
    <source>
        <dbReference type="ARBA" id="ARBA00023180"/>
    </source>
</evidence>
<dbReference type="PANTHER" id="PTHR10795">
    <property type="entry name" value="PROPROTEIN CONVERTASE SUBTILISIN/KEXIN"/>
    <property type="match status" value="1"/>
</dbReference>
<gene>
    <name evidence="14" type="ORF">CKAN_01435900</name>
</gene>
<dbReference type="InterPro" id="IPR045051">
    <property type="entry name" value="SBT"/>
</dbReference>
<dbReference type="PRINTS" id="PR00723">
    <property type="entry name" value="SUBTILISIN"/>
</dbReference>
<dbReference type="InterPro" id="IPR036852">
    <property type="entry name" value="Peptidase_S8/S53_dom_sf"/>
</dbReference>
<evidence type="ECO:0000256" key="3">
    <source>
        <dbReference type="ARBA" id="ARBA00022525"/>
    </source>
</evidence>
<keyword evidence="7 10" id="KW-0720">Serine protease</keyword>
<dbReference type="InterPro" id="IPR041469">
    <property type="entry name" value="Subtilisin-like_FN3"/>
</dbReference>
<proteinExistence type="inferred from homology"/>
<evidence type="ECO:0000256" key="2">
    <source>
        <dbReference type="ARBA" id="ARBA00011073"/>
    </source>
</evidence>
<evidence type="ECO:0000259" key="12">
    <source>
        <dbReference type="Pfam" id="PF05922"/>
    </source>
</evidence>
<dbReference type="InterPro" id="IPR023828">
    <property type="entry name" value="Peptidase_S8_Ser-AS"/>
</dbReference>
<keyword evidence="6 10" id="KW-0378">Hydrolase</keyword>
<dbReference type="PROSITE" id="PS00138">
    <property type="entry name" value="SUBTILASE_SER"/>
    <property type="match status" value="1"/>
</dbReference>
<dbReference type="PROSITE" id="PS51892">
    <property type="entry name" value="SUBTILASE"/>
    <property type="match status" value="1"/>
</dbReference>
<evidence type="ECO:0000313" key="15">
    <source>
        <dbReference type="Proteomes" id="UP000283530"/>
    </source>
</evidence>
<protein>
    <submittedName>
        <fullName evidence="14">Peptidase S8/S53 domain-containing protein</fullName>
    </submittedName>
</protein>
<evidence type="ECO:0000259" key="13">
    <source>
        <dbReference type="Pfam" id="PF17766"/>
    </source>
</evidence>
<evidence type="ECO:0000256" key="7">
    <source>
        <dbReference type="ARBA" id="ARBA00022825"/>
    </source>
</evidence>
<evidence type="ECO:0000256" key="6">
    <source>
        <dbReference type="ARBA" id="ARBA00022801"/>
    </source>
</evidence>
<dbReference type="SUPFAM" id="SSF52743">
    <property type="entry name" value="Subtilisin-like"/>
    <property type="match status" value="1"/>
</dbReference>
<dbReference type="Gene3D" id="3.30.70.80">
    <property type="entry name" value="Peptidase S8 propeptide/proteinase inhibitor I9"/>
    <property type="match status" value="1"/>
</dbReference>
<dbReference type="AlphaFoldDB" id="A0A3S3N501"/>
<dbReference type="CDD" id="cd04852">
    <property type="entry name" value="Peptidases_S8_3"/>
    <property type="match status" value="1"/>
</dbReference>
<comment type="similarity">
    <text evidence="2 10">Belongs to the peptidase S8 family.</text>
</comment>
<dbReference type="InterPro" id="IPR015500">
    <property type="entry name" value="Peptidase_S8_subtilisin-rel"/>
</dbReference>
<dbReference type="CDD" id="cd02120">
    <property type="entry name" value="PA_subtilisin_like"/>
    <property type="match status" value="1"/>
</dbReference>
<dbReference type="Pfam" id="PF00082">
    <property type="entry name" value="Peptidase_S8"/>
    <property type="match status" value="1"/>
</dbReference>
<feature type="active site" description="Charge relay system" evidence="9 10">
    <location>
        <position position="529"/>
    </location>
</feature>
<dbReference type="Proteomes" id="UP000283530">
    <property type="component" value="Unassembled WGS sequence"/>
</dbReference>
<dbReference type="InterPro" id="IPR037045">
    <property type="entry name" value="S8pro/Inhibitor_I9_sf"/>
</dbReference>
<dbReference type="OrthoDB" id="206201at2759"/>
<evidence type="ECO:0000259" key="11">
    <source>
        <dbReference type="Pfam" id="PF00082"/>
    </source>
</evidence>
<reference evidence="14 15" key="1">
    <citation type="journal article" date="2019" name="Nat. Plants">
        <title>Stout camphor tree genome fills gaps in understanding of flowering plant genome evolution.</title>
        <authorList>
            <person name="Chaw S.M."/>
            <person name="Liu Y.C."/>
            <person name="Wu Y.W."/>
            <person name="Wang H.Y."/>
            <person name="Lin C.I."/>
            <person name="Wu C.S."/>
            <person name="Ke H.M."/>
            <person name="Chang L.Y."/>
            <person name="Hsu C.Y."/>
            <person name="Yang H.T."/>
            <person name="Sudianto E."/>
            <person name="Hsu M.H."/>
            <person name="Wu K.P."/>
            <person name="Wang L.N."/>
            <person name="Leebens-Mack J.H."/>
            <person name="Tsai I.J."/>
        </authorList>
    </citation>
    <scope>NUCLEOTIDE SEQUENCE [LARGE SCALE GENOMIC DNA]</scope>
    <source>
        <strain evidence="15">cv. Chaw 1501</strain>
        <tissue evidence="14">Young leaves</tissue>
    </source>
</reference>
<feature type="active site" description="Charge relay system" evidence="9 10">
    <location>
        <position position="213"/>
    </location>
</feature>
<evidence type="ECO:0000256" key="4">
    <source>
        <dbReference type="ARBA" id="ARBA00022670"/>
    </source>
</evidence>
<name>A0A3S3N501_9MAGN</name>
<dbReference type="Pfam" id="PF05922">
    <property type="entry name" value="Inhibitor_I9"/>
    <property type="match status" value="1"/>
</dbReference>
<dbReference type="EMBL" id="QPKB01000005">
    <property type="protein sequence ID" value="RWR85490.1"/>
    <property type="molecule type" value="Genomic_DNA"/>
</dbReference>
<organism evidence="14 15">
    <name type="scientific">Cinnamomum micranthum f. kanehirae</name>
    <dbReference type="NCBI Taxonomy" id="337451"/>
    <lineage>
        <taxon>Eukaryota</taxon>
        <taxon>Viridiplantae</taxon>
        <taxon>Streptophyta</taxon>
        <taxon>Embryophyta</taxon>
        <taxon>Tracheophyta</taxon>
        <taxon>Spermatophyta</taxon>
        <taxon>Magnoliopsida</taxon>
        <taxon>Magnoliidae</taxon>
        <taxon>Laurales</taxon>
        <taxon>Lauraceae</taxon>
        <taxon>Cinnamomum</taxon>
    </lineage>
</organism>
<dbReference type="GO" id="GO:0004252">
    <property type="term" value="F:serine-type endopeptidase activity"/>
    <property type="evidence" value="ECO:0007669"/>
    <property type="project" value="UniProtKB-UniRule"/>
</dbReference>
<dbReference type="FunFam" id="3.40.50.200:FF:000006">
    <property type="entry name" value="Subtilisin-like protease SBT1.5"/>
    <property type="match status" value="1"/>
</dbReference>
<keyword evidence="5" id="KW-0732">Signal</keyword>
<sequence>MASHSMASPTPRPLYVWLLITTVHFSSISAQMTTYIVHMDLTAMPKAFSDHRSWYAATLSAIKGGTPNLIYTYDNVMHGFSARLSPSQLGVLQKSFGYVSSYRDRPVKMDTTHTSEFLHLEADSGAWAASNSGEGVIVGVIDTGVWPESKSFGDDGMKPAPERWRGICEEGTLFNSSNCNKKLIGARFFNKGLQASNPNITISVNSARDTDGHGTHTSSTAAGGYAEGASYFGYAPGTARGMAPRAHVAMYKVLWDEGSSMADILAGIDQAIADGVDVISISLGEDRVPLYSDPVAIASYAAMEKGIFMASSAGNEGPVLGTLHNGIPWVLTVGASTVDREFAAVITLGNGISVTGPSLYPTNSSLSQVPLVFLGGCNNTRLLKDVGYKIVVCEENNNLNDQIDRVSSAKVAGGLFISNTTTLEFYIQFSFPAAIVRPQEAQIILDYMKKISDPVGSMQFQKTLLGTKPAPAMTSYSSRGPSQSCPSVLKPDLVAPGSFILASWPRNSSVAVQNSHLLYSDFNIASGTSMACPHAAGVAALLKGAHPDWSPAAIRSSMITTANPLDNTLSPIGDSSETDQHATPLAMGAGHIDPNKALDPGLVYDIDATDYVRLLCAMNYTKDQIHTITRSPSYNCSDPSNDLNYPSFIAFVNANDSSSFKEFQRTVTNVGNGISTYSAKVTPIEGFTVNVVPEKLVFKEKNEKQSFMLVLKSSSKMKKAVIHGYLSWTDEAGKHVVSSPIVVTTITMDPL</sequence>
<evidence type="ECO:0000256" key="1">
    <source>
        <dbReference type="ARBA" id="ARBA00004613"/>
    </source>
</evidence>
<dbReference type="InterPro" id="IPR000209">
    <property type="entry name" value="Peptidase_S8/S53_dom"/>
</dbReference>
<dbReference type="InterPro" id="IPR034197">
    <property type="entry name" value="Peptidases_S8_3"/>
</dbReference>
<feature type="domain" description="Peptidase S8/S53" evidence="11">
    <location>
        <begin position="133"/>
        <end position="567"/>
    </location>
</feature>
<dbReference type="GO" id="GO:0006508">
    <property type="term" value="P:proteolysis"/>
    <property type="evidence" value="ECO:0007669"/>
    <property type="project" value="UniProtKB-KW"/>
</dbReference>
<dbReference type="Pfam" id="PF17766">
    <property type="entry name" value="fn3_6"/>
    <property type="match status" value="1"/>
</dbReference>
<dbReference type="Gene3D" id="3.50.30.30">
    <property type="match status" value="1"/>
</dbReference>
<dbReference type="GO" id="GO:0005576">
    <property type="term" value="C:extracellular region"/>
    <property type="evidence" value="ECO:0007669"/>
    <property type="project" value="UniProtKB-SubCell"/>
</dbReference>
<feature type="domain" description="Inhibitor I9" evidence="12">
    <location>
        <begin position="34"/>
        <end position="109"/>
    </location>
</feature>
<keyword evidence="8" id="KW-0325">Glycoprotein</keyword>
<keyword evidence="4 10" id="KW-0645">Protease</keyword>
<evidence type="ECO:0000256" key="10">
    <source>
        <dbReference type="PROSITE-ProRule" id="PRU01240"/>
    </source>
</evidence>
<keyword evidence="3" id="KW-0964">Secreted</keyword>
<accession>A0A3S3N501</accession>